<dbReference type="InterPro" id="IPR038019">
    <property type="entry name" value="PRib_AMP_CycHydrolase_sf"/>
</dbReference>
<comment type="subcellular location">
    <subcellularLocation>
        <location evidence="13">Cytoplasm</location>
    </subcellularLocation>
</comment>
<dbReference type="KEGG" id="shu:SHYC_01680"/>
<dbReference type="Gene3D" id="3.10.20.810">
    <property type="entry name" value="Phosphoribosyl-AMP cyclohydrolase"/>
    <property type="match status" value="1"/>
</dbReference>
<keyword evidence="12 13" id="KW-0511">Multifunctional enzyme</keyword>
<dbReference type="EC" id="3.6.1.31" evidence="13"/>
<comment type="pathway">
    <text evidence="4 13">Amino-acid biosynthesis; L-histidine biosynthesis; L-histidine from 5-phospho-alpha-D-ribose 1-diphosphate: step 2/9.</text>
</comment>
<evidence type="ECO:0000259" key="14">
    <source>
        <dbReference type="Pfam" id="PF01502"/>
    </source>
</evidence>
<dbReference type="AlphaFoldDB" id="A0A0A8HMF3"/>
<comment type="catalytic activity">
    <reaction evidence="2 13">
        <text>1-(5-phospho-beta-D-ribosyl)-ATP + H2O = 1-(5-phospho-beta-D-ribosyl)-5'-AMP + diphosphate + H(+)</text>
        <dbReference type="Rhea" id="RHEA:22828"/>
        <dbReference type="ChEBI" id="CHEBI:15377"/>
        <dbReference type="ChEBI" id="CHEBI:15378"/>
        <dbReference type="ChEBI" id="CHEBI:33019"/>
        <dbReference type="ChEBI" id="CHEBI:59457"/>
        <dbReference type="ChEBI" id="CHEBI:73183"/>
        <dbReference type="EC" id="3.6.1.31"/>
    </reaction>
</comment>
<keyword evidence="7 13" id="KW-0028">Amino-acid biosynthesis</keyword>
<dbReference type="InterPro" id="IPR008179">
    <property type="entry name" value="HisE"/>
</dbReference>
<dbReference type="PANTHER" id="PTHR42945">
    <property type="entry name" value="HISTIDINE BIOSYNTHESIS BIFUNCTIONAL PROTEIN"/>
    <property type="match status" value="1"/>
</dbReference>
<evidence type="ECO:0000313" key="16">
    <source>
        <dbReference type="Proteomes" id="UP000285625"/>
    </source>
</evidence>
<keyword evidence="9 13" id="KW-0378">Hydrolase</keyword>
<protein>
    <recommendedName>
        <fullName evidence="13">Histidine biosynthesis bifunctional protein HisIE</fullName>
    </recommendedName>
    <domain>
        <recommendedName>
            <fullName evidence="13">Phosphoribosyl-AMP cyclohydrolase</fullName>
            <shortName evidence="13">PRA-CH</shortName>
            <ecNumber evidence="13">3.5.4.19</ecNumber>
        </recommendedName>
    </domain>
    <domain>
        <recommendedName>
            <fullName evidence="13">Phosphoribosyl-ATP pyrophosphatase</fullName>
            <shortName evidence="13">PRA-PH</shortName>
            <ecNumber evidence="13">3.6.1.31</ecNumber>
        </recommendedName>
    </domain>
</protein>
<evidence type="ECO:0000256" key="7">
    <source>
        <dbReference type="ARBA" id="ARBA00022605"/>
    </source>
</evidence>
<dbReference type="Proteomes" id="UP000285625">
    <property type="component" value="Unassembled WGS sequence"/>
</dbReference>
<dbReference type="Pfam" id="PF01503">
    <property type="entry name" value="PRA-PH"/>
    <property type="match status" value="1"/>
</dbReference>
<feature type="domain" description="Phosphoribosyl-AMP cyclohydrolase" evidence="14">
    <location>
        <begin position="26"/>
        <end position="99"/>
    </location>
</feature>
<dbReference type="NCBIfam" id="TIGR03188">
    <property type="entry name" value="histidine_hisI"/>
    <property type="match status" value="1"/>
</dbReference>
<evidence type="ECO:0000256" key="4">
    <source>
        <dbReference type="ARBA" id="ARBA00005204"/>
    </source>
</evidence>
<dbReference type="HAMAP" id="MF_01020">
    <property type="entry name" value="HisE"/>
    <property type="match status" value="1"/>
</dbReference>
<evidence type="ECO:0000256" key="13">
    <source>
        <dbReference type="HAMAP-Rule" id="MF_01019"/>
    </source>
</evidence>
<organism evidence="15 16">
    <name type="scientific">Staphylococcus hyicus</name>
    <dbReference type="NCBI Taxonomy" id="1284"/>
    <lineage>
        <taxon>Bacteria</taxon>
        <taxon>Bacillati</taxon>
        <taxon>Bacillota</taxon>
        <taxon>Bacilli</taxon>
        <taxon>Bacillales</taxon>
        <taxon>Staphylococcaceae</taxon>
        <taxon>Staphylococcus</taxon>
    </lineage>
</organism>
<comment type="caution">
    <text evidence="15">The sequence shown here is derived from an EMBL/GenBank/DDBJ whole genome shotgun (WGS) entry which is preliminary data.</text>
</comment>
<dbReference type="InterPro" id="IPR002496">
    <property type="entry name" value="PRib_AMP_CycHydrolase_dom"/>
</dbReference>
<sequence>MTLNPDFSKGLLPVILQDADTHQVLMLGYMNEVAFQKTIDTRVAWFYSRSKQRLWQKGESSGHVQRVVGMHLDCDEDTLLLLVHPEGPTCHKGTQSCFNTPIPFHLKQLETSIQQRLKEADTQSYTHYLMTQGREKITKKFGEEAFEVVIATINDNQSEVIEESADLLYHLSVLWHEQGISIDDVEAKLAERHQTQNNFKGERADIETW</sequence>
<proteinExistence type="inferred from homology"/>
<dbReference type="EC" id="3.5.4.19" evidence="13"/>
<dbReference type="GeneID" id="41072176"/>
<dbReference type="CDD" id="cd11534">
    <property type="entry name" value="NTP-PPase_HisIE_like"/>
    <property type="match status" value="1"/>
</dbReference>
<gene>
    <name evidence="13" type="primary">hisI</name>
    <name evidence="13" type="synonym">hisIE</name>
    <name evidence="15" type="ORF">BUZ57_05560</name>
</gene>
<evidence type="ECO:0000256" key="8">
    <source>
        <dbReference type="ARBA" id="ARBA00022741"/>
    </source>
</evidence>
<evidence type="ECO:0000313" key="15">
    <source>
        <dbReference type="EMBL" id="RIO46077.1"/>
    </source>
</evidence>
<feature type="region of interest" description="Phosphoribosyl-AMP cyclohydrolase" evidence="13">
    <location>
        <begin position="1"/>
        <end position="105"/>
    </location>
</feature>
<evidence type="ECO:0000256" key="10">
    <source>
        <dbReference type="ARBA" id="ARBA00022840"/>
    </source>
</evidence>
<evidence type="ECO:0000256" key="12">
    <source>
        <dbReference type="ARBA" id="ARBA00023268"/>
    </source>
</evidence>
<dbReference type="Pfam" id="PF01502">
    <property type="entry name" value="PRA-CH"/>
    <property type="match status" value="1"/>
</dbReference>
<dbReference type="Gene3D" id="1.10.287.1080">
    <property type="entry name" value="MazG-like"/>
    <property type="match status" value="1"/>
</dbReference>
<evidence type="ECO:0000256" key="9">
    <source>
        <dbReference type="ARBA" id="ARBA00022801"/>
    </source>
</evidence>
<dbReference type="GO" id="GO:0005524">
    <property type="term" value="F:ATP binding"/>
    <property type="evidence" value="ECO:0007669"/>
    <property type="project" value="UniProtKB-KW"/>
</dbReference>
<dbReference type="SUPFAM" id="SSF141734">
    <property type="entry name" value="HisI-like"/>
    <property type="match status" value="1"/>
</dbReference>
<comment type="similarity">
    <text evidence="5 13">In the C-terminal section; belongs to the PRA-PH family.</text>
</comment>
<evidence type="ECO:0000256" key="6">
    <source>
        <dbReference type="ARBA" id="ARBA00008299"/>
    </source>
</evidence>
<evidence type="ECO:0000256" key="3">
    <source>
        <dbReference type="ARBA" id="ARBA00005169"/>
    </source>
</evidence>
<dbReference type="GO" id="GO:0004635">
    <property type="term" value="F:phosphoribosyl-AMP cyclohydrolase activity"/>
    <property type="evidence" value="ECO:0007669"/>
    <property type="project" value="UniProtKB-UniRule"/>
</dbReference>
<comment type="catalytic activity">
    <reaction evidence="1 13">
        <text>1-(5-phospho-beta-D-ribosyl)-5'-AMP + H2O = 1-(5-phospho-beta-D-ribosyl)-5-[(5-phospho-beta-D-ribosylamino)methylideneamino]imidazole-4-carboxamide</text>
        <dbReference type="Rhea" id="RHEA:20049"/>
        <dbReference type="ChEBI" id="CHEBI:15377"/>
        <dbReference type="ChEBI" id="CHEBI:58435"/>
        <dbReference type="ChEBI" id="CHEBI:59457"/>
        <dbReference type="EC" id="3.5.4.19"/>
    </reaction>
</comment>
<dbReference type="NCBIfam" id="NF002747">
    <property type="entry name" value="PRK02759.1"/>
    <property type="match status" value="1"/>
</dbReference>
<comment type="similarity">
    <text evidence="6 13">In the N-terminal section; belongs to the PRA-CH family.</text>
</comment>
<evidence type="ECO:0000256" key="5">
    <source>
        <dbReference type="ARBA" id="ARBA00007731"/>
    </source>
</evidence>
<evidence type="ECO:0000256" key="1">
    <source>
        <dbReference type="ARBA" id="ARBA00000024"/>
    </source>
</evidence>
<dbReference type="SUPFAM" id="SSF101386">
    <property type="entry name" value="all-alpha NTP pyrophosphatases"/>
    <property type="match status" value="1"/>
</dbReference>
<reference evidence="15 16" key="1">
    <citation type="journal article" date="2016" name="Front. Microbiol.">
        <title>Comprehensive Phylogenetic Analysis of Bovine Non-aureus Staphylococci Species Based on Whole-Genome Sequencing.</title>
        <authorList>
            <person name="Naushad S."/>
            <person name="Barkema H.W."/>
            <person name="Luby C."/>
            <person name="Condas L.A."/>
            <person name="Nobrega D.B."/>
            <person name="Carson D.A."/>
            <person name="De Buck J."/>
        </authorList>
    </citation>
    <scope>NUCLEOTIDE SEQUENCE [LARGE SCALE GENOMIC DNA]</scope>
    <source>
        <strain evidence="15 16">SNUC 5959</strain>
    </source>
</reference>
<evidence type="ECO:0000256" key="2">
    <source>
        <dbReference type="ARBA" id="ARBA00001460"/>
    </source>
</evidence>
<dbReference type="FunFam" id="3.10.20.810:FF:000001">
    <property type="entry name" value="Histidine biosynthesis bifunctional protein HisIE"/>
    <property type="match status" value="1"/>
</dbReference>
<dbReference type="InterPro" id="IPR021130">
    <property type="entry name" value="PRib-ATP_PPHydrolase-like"/>
</dbReference>
<evidence type="ECO:0000256" key="11">
    <source>
        <dbReference type="ARBA" id="ARBA00023102"/>
    </source>
</evidence>
<feature type="region of interest" description="Phosphoribosyl-ATP pyrophosphohydrolase" evidence="13">
    <location>
        <begin position="106"/>
        <end position="209"/>
    </location>
</feature>
<accession>A0A0A8HMF3</accession>
<keyword evidence="13" id="KW-0963">Cytoplasm</keyword>
<dbReference type="PANTHER" id="PTHR42945:SF1">
    <property type="entry name" value="HISTIDINE BIOSYNTHESIS BIFUNCTIONAL PROTEIN HIS7"/>
    <property type="match status" value="1"/>
</dbReference>
<dbReference type="GO" id="GO:0004636">
    <property type="term" value="F:phosphoribosyl-ATP diphosphatase activity"/>
    <property type="evidence" value="ECO:0007669"/>
    <property type="project" value="UniProtKB-UniRule"/>
</dbReference>
<keyword evidence="11 13" id="KW-0368">Histidine biosynthesis</keyword>
<keyword evidence="10 13" id="KW-0067">ATP-binding</keyword>
<keyword evidence="8 13" id="KW-0547">Nucleotide-binding</keyword>
<dbReference type="NCBIfam" id="NF000768">
    <property type="entry name" value="PRK00051.1"/>
    <property type="match status" value="1"/>
</dbReference>
<comment type="pathway">
    <text evidence="3 13">Amino-acid biosynthesis; L-histidine biosynthesis; L-histidine from 5-phospho-alpha-D-ribose 1-diphosphate: step 3/9.</text>
</comment>
<dbReference type="GO" id="GO:0000105">
    <property type="term" value="P:L-histidine biosynthetic process"/>
    <property type="evidence" value="ECO:0007669"/>
    <property type="project" value="UniProtKB-UniRule"/>
</dbReference>
<dbReference type="UniPathway" id="UPA00031">
    <property type="reaction ID" value="UER00007"/>
</dbReference>
<dbReference type="GO" id="GO:0005737">
    <property type="term" value="C:cytoplasm"/>
    <property type="evidence" value="ECO:0007669"/>
    <property type="project" value="UniProtKB-SubCell"/>
</dbReference>
<dbReference type="RefSeq" id="WP_039643910.1">
    <property type="nucleotide sequence ID" value="NZ_CP008747.1"/>
</dbReference>
<dbReference type="InterPro" id="IPR023019">
    <property type="entry name" value="His_synth_HisIE"/>
</dbReference>
<dbReference type="STRING" id="1284.SHYC_01680"/>
<dbReference type="EMBL" id="QXVO01000013">
    <property type="protein sequence ID" value="RIO46077.1"/>
    <property type="molecule type" value="Genomic_DNA"/>
</dbReference>
<dbReference type="HAMAP" id="MF_01019">
    <property type="entry name" value="HisIE"/>
    <property type="match status" value="1"/>
</dbReference>
<name>A0A0A8HMF3_STAHY</name>
<dbReference type="HOGENOM" id="CLU_048577_3_1_9"/>